<evidence type="ECO:0000256" key="1">
    <source>
        <dbReference type="ARBA" id="ARBA00005614"/>
    </source>
</evidence>
<dbReference type="Proteomes" id="UP000678499">
    <property type="component" value="Unassembled WGS sequence"/>
</dbReference>
<evidence type="ECO:0000256" key="3">
    <source>
        <dbReference type="ARBA" id="ARBA00022801"/>
    </source>
</evidence>
<keyword evidence="7" id="KW-0812">Transmembrane</keyword>
<evidence type="ECO:0000256" key="2">
    <source>
        <dbReference type="ARBA" id="ARBA00012150"/>
    </source>
</evidence>
<dbReference type="EC" id="3.6.1.7" evidence="2 5"/>
<dbReference type="FunFam" id="3.30.70.100:FF:000011">
    <property type="entry name" value="Acylphosphatase"/>
    <property type="match status" value="1"/>
</dbReference>
<dbReference type="InterPro" id="IPR017968">
    <property type="entry name" value="Acylphosphatase_CS"/>
</dbReference>
<keyword evidence="7" id="KW-0472">Membrane</keyword>
<dbReference type="PROSITE" id="PS51160">
    <property type="entry name" value="ACYLPHOSPHATASE_3"/>
    <property type="match status" value="1"/>
</dbReference>
<dbReference type="Gene3D" id="3.30.70.100">
    <property type="match status" value="1"/>
</dbReference>
<dbReference type="AlphaFoldDB" id="A0A7R9C1E4"/>
<organism evidence="9">
    <name type="scientific">Notodromas monacha</name>
    <dbReference type="NCBI Taxonomy" id="399045"/>
    <lineage>
        <taxon>Eukaryota</taxon>
        <taxon>Metazoa</taxon>
        <taxon>Ecdysozoa</taxon>
        <taxon>Arthropoda</taxon>
        <taxon>Crustacea</taxon>
        <taxon>Oligostraca</taxon>
        <taxon>Ostracoda</taxon>
        <taxon>Podocopa</taxon>
        <taxon>Podocopida</taxon>
        <taxon>Cypridocopina</taxon>
        <taxon>Cypridoidea</taxon>
        <taxon>Cyprididae</taxon>
        <taxon>Notodromas</taxon>
    </lineage>
</organism>
<dbReference type="InterPro" id="IPR020456">
    <property type="entry name" value="Acylphosphatase"/>
</dbReference>
<evidence type="ECO:0000313" key="9">
    <source>
        <dbReference type="EMBL" id="CAD7284539.1"/>
    </source>
</evidence>
<name>A0A7R9C1E4_9CRUS</name>
<keyword evidence="7" id="KW-1133">Transmembrane helix</keyword>
<accession>A0A7R9C1E4</accession>
<comment type="catalytic activity">
    <reaction evidence="4 5">
        <text>an acyl phosphate + H2O = a carboxylate + phosphate + H(+)</text>
        <dbReference type="Rhea" id="RHEA:14965"/>
        <dbReference type="ChEBI" id="CHEBI:15377"/>
        <dbReference type="ChEBI" id="CHEBI:15378"/>
        <dbReference type="ChEBI" id="CHEBI:29067"/>
        <dbReference type="ChEBI" id="CHEBI:43474"/>
        <dbReference type="ChEBI" id="CHEBI:59918"/>
        <dbReference type="EC" id="3.6.1.7"/>
    </reaction>
</comment>
<evidence type="ECO:0000256" key="5">
    <source>
        <dbReference type="PROSITE-ProRule" id="PRU00520"/>
    </source>
</evidence>
<dbReference type="Pfam" id="PF00708">
    <property type="entry name" value="Acylphosphatase"/>
    <property type="match status" value="1"/>
</dbReference>
<evidence type="ECO:0000256" key="6">
    <source>
        <dbReference type="RuleBase" id="RU004168"/>
    </source>
</evidence>
<feature type="non-terminal residue" evidence="9">
    <location>
        <position position="1"/>
    </location>
</feature>
<dbReference type="SUPFAM" id="SSF54975">
    <property type="entry name" value="Acylphosphatase/BLUF domain-like"/>
    <property type="match status" value="1"/>
</dbReference>
<keyword evidence="10" id="KW-1185">Reference proteome</keyword>
<evidence type="ECO:0000256" key="7">
    <source>
        <dbReference type="SAM" id="Phobius"/>
    </source>
</evidence>
<sequence>TLGLLITQTVLIDENNTGLSPVGFLRRRVSLFGVKLARVELYSILITIQVLLILPLLLAYIVKVVRFHSRIPPPDVYLEEELLTSYMRHQPNAEVGVSTTGGGENGPSMTELISVEFEVYGRVQGVFFRKHTQSKGKQLGLTGWCRNTRTGTVEGVMEGPRGKVDQMKRWLREEGSPSSRIDDAVFRNEEAIPSAKYPNPEKRRITTKIDILFPPHTAGEKKVVDTVVCRCLGDRPVGTSALLFLVTIGSGKKKPHIPPYPDTYPRGSSLLAAIDATGNAIKWRRRRRHV</sequence>
<gene>
    <name evidence="9" type="ORF">NMOB1V02_LOCUS12144</name>
</gene>
<dbReference type="PANTHER" id="PTHR10029">
    <property type="entry name" value="ACYLPHOSPHATASE"/>
    <property type="match status" value="1"/>
</dbReference>
<comment type="similarity">
    <text evidence="1 6">Belongs to the acylphosphatase family.</text>
</comment>
<dbReference type="Pfam" id="PF14802">
    <property type="entry name" value="TMEM192"/>
    <property type="match status" value="1"/>
</dbReference>
<feature type="non-terminal residue" evidence="9">
    <location>
        <position position="290"/>
    </location>
</feature>
<evidence type="ECO:0000256" key="4">
    <source>
        <dbReference type="ARBA" id="ARBA00047645"/>
    </source>
</evidence>
<keyword evidence="3 5" id="KW-0378">Hydrolase</keyword>
<proteinExistence type="inferred from homology"/>
<feature type="active site" evidence="5">
    <location>
        <position position="147"/>
    </location>
</feature>
<evidence type="ECO:0000313" key="10">
    <source>
        <dbReference type="Proteomes" id="UP000678499"/>
    </source>
</evidence>
<dbReference type="InterPro" id="IPR001792">
    <property type="entry name" value="Acylphosphatase-like_dom"/>
</dbReference>
<dbReference type="GO" id="GO:0003998">
    <property type="term" value="F:acylphosphatase activity"/>
    <property type="evidence" value="ECO:0007669"/>
    <property type="project" value="UniProtKB-EC"/>
</dbReference>
<reference evidence="9" key="1">
    <citation type="submission" date="2020-11" db="EMBL/GenBank/DDBJ databases">
        <authorList>
            <person name="Tran Van P."/>
        </authorList>
    </citation>
    <scope>NUCLEOTIDE SEQUENCE</scope>
</reference>
<protein>
    <recommendedName>
        <fullName evidence="2 5">acylphosphatase</fullName>
        <ecNumber evidence="2 5">3.6.1.7</ecNumber>
    </recommendedName>
</protein>
<feature type="domain" description="Acylphosphatase-like" evidence="8">
    <location>
        <begin position="114"/>
        <end position="207"/>
    </location>
</feature>
<dbReference type="PROSITE" id="PS00150">
    <property type="entry name" value="ACYLPHOSPHATASE_1"/>
    <property type="match status" value="1"/>
</dbReference>
<dbReference type="InterPro" id="IPR029399">
    <property type="entry name" value="TMEM192"/>
</dbReference>
<feature type="transmembrane region" description="Helical" evidence="7">
    <location>
        <begin position="41"/>
        <end position="62"/>
    </location>
</feature>
<dbReference type="PANTHER" id="PTHR10029:SF3">
    <property type="entry name" value="ACYLPHOSPHATASE-RELATED"/>
    <property type="match status" value="1"/>
</dbReference>
<dbReference type="PROSITE" id="PS00151">
    <property type="entry name" value="ACYLPHOSPHATASE_2"/>
    <property type="match status" value="1"/>
</dbReference>
<dbReference type="EMBL" id="OA890665">
    <property type="protein sequence ID" value="CAD7284539.1"/>
    <property type="molecule type" value="Genomic_DNA"/>
</dbReference>
<dbReference type="EMBL" id="CAJPEX010008628">
    <property type="protein sequence ID" value="CAG0924691.1"/>
    <property type="molecule type" value="Genomic_DNA"/>
</dbReference>
<dbReference type="PRINTS" id="PR00112">
    <property type="entry name" value="ACYLPHPHTASE"/>
</dbReference>
<feature type="active site" evidence="5">
    <location>
        <position position="129"/>
    </location>
</feature>
<dbReference type="InterPro" id="IPR036046">
    <property type="entry name" value="Acylphosphatase-like_dom_sf"/>
</dbReference>
<evidence type="ECO:0000259" key="8">
    <source>
        <dbReference type="PROSITE" id="PS51160"/>
    </source>
</evidence>
<dbReference type="OrthoDB" id="7961613at2759"/>